<feature type="transmembrane region" description="Helical" evidence="2">
    <location>
        <begin position="45"/>
        <end position="64"/>
    </location>
</feature>
<keyword evidence="2" id="KW-1133">Transmembrane helix</keyword>
<evidence type="ECO:0000313" key="4">
    <source>
        <dbReference type="EMBL" id="OLP95685.1"/>
    </source>
</evidence>
<dbReference type="AlphaFoldDB" id="A0A1Q9DKH9"/>
<dbReference type="GO" id="GO:0003676">
    <property type="term" value="F:nucleic acid binding"/>
    <property type="evidence" value="ECO:0007669"/>
    <property type="project" value="InterPro"/>
</dbReference>
<feature type="region of interest" description="Disordered" evidence="1">
    <location>
        <begin position="494"/>
        <end position="518"/>
    </location>
</feature>
<dbReference type="GO" id="GO:0008270">
    <property type="term" value="F:zinc ion binding"/>
    <property type="evidence" value="ECO:0007669"/>
    <property type="project" value="InterPro"/>
</dbReference>
<accession>A0A1Q9DKH9</accession>
<dbReference type="Proteomes" id="UP000186817">
    <property type="component" value="Unassembled WGS sequence"/>
</dbReference>
<dbReference type="GO" id="GO:0004519">
    <property type="term" value="F:endonuclease activity"/>
    <property type="evidence" value="ECO:0007669"/>
    <property type="project" value="InterPro"/>
</dbReference>
<dbReference type="InterPro" id="IPR051667">
    <property type="entry name" value="Archaeal_ATPase_domain"/>
</dbReference>
<keyword evidence="2" id="KW-0472">Membrane</keyword>
<dbReference type="OrthoDB" id="419463at2759"/>
<reference evidence="4 5" key="1">
    <citation type="submission" date="2016-02" db="EMBL/GenBank/DDBJ databases">
        <title>Genome analysis of coral dinoflagellate symbionts highlights evolutionary adaptations to a symbiotic lifestyle.</title>
        <authorList>
            <person name="Aranda M."/>
            <person name="Li Y."/>
            <person name="Liew Y.J."/>
            <person name="Baumgarten S."/>
            <person name="Simakov O."/>
            <person name="Wilson M."/>
            <person name="Piel J."/>
            <person name="Ashoor H."/>
            <person name="Bougouffa S."/>
            <person name="Bajic V.B."/>
            <person name="Ryu T."/>
            <person name="Ravasi T."/>
            <person name="Bayer T."/>
            <person name="Micklem G."/>
            <person name="Kim H."/>
            <person name="Bhak J."/>
            <person name="Lajeunesse T.C."/>
            <person name="Voolstra C.R."/>
        </authorList>
    </citation>
    <scope>NUCLEOTIDE SEQUENCE [LARGE SCALE GENOMIC DNA]</scope>
    <source>
        <strain evidence="4 5">CCMP2467</strain>
    </source>
</reference>
<proteinExistence type="predicted"/>
<dbReference type="Pfam" id="PF01844">
    <property type="entry name" value="HNH"/>
    <property type="match status" value="1"/>
</dbReference>
<organism evidence="4 5">
    <name type="scientific">Symbiodinium microadriaticum</name>
    <name type="common">Dinoflagellate</name>
    <name type="synonym">Zooxanthella microadriatica</name>
    <dbReference type="NCBI Taxonomy" id="2951"/>
    <lineage>
        <taxon>Eukaryota</taxon>
        <taxon>Sar</taxon>
        <taxon>Alveolata</taxon>
        <taxon>Dinophyceae</taxon>
        <taxon>Suessiales</taxon>
        <taxon>Symbiodiniaceae</taxon>
        <taxon>Symbiodinium</taxon>
    </lineage>
</organism>
<keyword evidence="5" id="KW-1185">Reference proteome</keyword>
<evidence type="ECO:0000256" key="1">
    <source>
        <dbReference type="SAM" id="MobiDB-lite"/>
    </source>
</evidence>
<dbReference type="PANTHER" id="PTHR37096">
    <property type="entry name" value="YALI0E33429P"/>
    <property type="match status" value="1"/>
</dbReference>
<gene>
    <name evidence="4" type="ORF">AK812_SmicGene22161</name>
</gene>
<feature type="domain" description="HNH" evidence="3">
    <location>
        <begin position="634"/>
        <end position="674"/>
    </location>
</feature>
<protein>
    <recommendedName>
        <fullName evidence="3">HNH domain-containing protein</fullName>
    </recommendedName>
</protein>
<comment type="caution">
    <text evidence="4">The sequence shown here is derived from an EMBL/GenBank/DDBJ whole genome shotgun (WGS) entry which is preliminary data.</text>
</comment>
<dbReference type="EMBL" id="LSRX01000494">
    <property type="protein sequence ID" value="OLP95685.1"/>
    <property type="molecule type" value="Genomic_DNA"/>
</dbReference>
<sequence length="710" mass="79078">MTVPQAYADVYGLRAPEDWQGVDGEPLNFDGGTIRIDRARPFQRAVPLLLFAVCIAGLSHLQAFSIPELVRQSAQKAQKTPSEFLESIEERADEWQRGTEVAGRENFTMFLEKVMNKPGLHMVIGGKSLGKSKVLERMSTTKFQQQDPLLLVDMRMPPQMGSADVLECLQEVAKSRWTEDTMPYWLQPVMGEFLPVLSKAEARESDQGLKVVAAAAATVAATMGAKKPSQFVEEFVAAASADGLTPVIIIDEASIAFPDGNGGNGNGKKAAAEAALALFVAISKQQRKACVVLVASEYAFPYRIEQLGRGKYDSLNIIVAPEVEEVAMIEMLTTKWGMPEDLAEAFYDNFGGDIFLCSQALSQLTVEFSLGDEVDFDSYYMWDNFGLDDLVMDNLTRQHMENMAKKGWSPIEGGDAKTETPSQSAAREIVKVNFGAVIGRKTRLFGHLGSLKKQMFEDVTTQQVLIPTTQYMRKCIQKMVEAVKQKEVAFLGSLGPGARPEKGRGQKHQTPRRLPRQAAKVPYTSAYASKFPSSWKALEEKAIAETSWHGHAFFYKSARAVAGCDESEQRQRLRRLKRDNPVPEFTDWLLGRGPPRRPSGDCVIRELCQDAQVLQQIYANCAKCSRLLLPVEKHKWPLFMAAAVDHVIPVSQFLSGQQQELQALCLECHRTKTSLEGNHCTNLESRFSRYDYLNYAASPRLPPLVFQLQK</sequence>
<evidence type="ECO:0000259" key="3">
    <source>
        <dbReference type="Pfam" id="PF01844"/>
    </source>
</evidence>
<evidence type="ECO:0000256" key="2">
    <source>
        <dbReference type="SAM" id="Phobius"/>
    </source>
</evidence>
<keyword evidence="2" id="KW-0812">Transmembrane</keyword>
<evidence type="ECO:0000313" key="5">
    <source>
        <dbReference type="Proteomes" id="UP000186817"/>
    </source>
</evidence>
<name>A0A1Q9DKH9_SYMMI</name>
<feature type="compositionally biased region" description="Basic residues" evidence="1">
    <location>
        <begin position="505"/>
        <end position="515"/>
    </location>
</feature>
<dbReference type="PANTHER" id="PTHR37096:SF1">
    <property type="entry name" value="AAA+ ATPASE DOMAIN-CONTAINING PROTEIN"/>
    <property type="match status" value="1"/>
</dbReference>
<dbReference type="InterPro" id="IPR002711">
    <property type="entry name" value="HNH"/>
</dbReference>